<evidence type="ECO:0000313" key="2">
    <source>
        <dbReference type="Proteomes" id="UP000192042"/>
    </source>
</evidence>
<evidence type="ECO:0008006" key="3">
    <source>
        <dbReference type="Google" id="ProtNLM"/>
    </source>
</evidence>
<proteinExistence type="predicted"/>
<dbReference type="EMBL" id="LT828648">
    <property type="protein sequence ID" value="SLM49966.1"/>
    <property type="molecule type" value="Genomic_DNA"/>
</dbReference>
<organism evidence="1 2">
    <name type="scientific">Nitrospira japonica</name>
    <dbReference type="NCBI Taxonomy" id="1325564"/>
    <lineage>
        <taxon>Bacteria</taxon>
        <taxon>Pseudomonadati</taxon>
        <taxon>Nitrospirota</taxon>
        <taxon>Nitrospiria</taxon>
        <taxon>Nitrospirales</taxon>
        <taxon>Nitrospiraceae</taxon>
        <taxon>Nitrospira</taxon>
    </lineage>
</organism>
<evidence type="ECO:0000313" key="1">
    <source>
        <dbReference type="EMBL" id="SLM49966.1"/>
    </source>
</evidence>
<accession>A0A1W1IAD7</accession>
<reference evidence="1 2" key="1">
    <citation type="submission" date="2017-03" db="EMBL/GenBank/DDBJ databases">
        <authorList>
            <person name="Afonso C.L."/>
            <person name="Miller P.J."/>
            <person name="Scott M.A."/>
            <person name="Spackman E."/>
            <person name="Goraichik I."/>
            <person name="Dimitrov K.M."/>
            <person name="Suarez D.L."/>
            <person name="Swayne D.E."/>
        </authorList>
    </citation>
    <scope>NUCLEOTIDE SEQUENCE [LARGE SCALE GENOMIC DNA]</scope>
    <source>
        <strain evidence="1">Genome sequencing of Nitrospira japonica strain NJ11</strain>
    </source>
</reference>
<name>A0A1W1IAD7_9BACT</name>
<dbReference type="Proteomes" id="UP000192042">
    <property type="component" value="Chromosome I"/>
</dbReference>
<protein>
    <recommendedName>
        <fullName evidence="3">BioF2-like acetyltransferase domain-containing protein</fullName>
    </recommendedName>
</protein>
<dbReference type="KEGG" id="nja:NSJP_3799"/>
<dbReference type="Gene3D" id="3.40.630.30">
    <property type="match status" value="1"/>
</dbReference>
<dbReference type="SUPFAM" id="SSF55729">
    <property type="entry name" value="Acyl-CoA N-acyltransferases (Nat)"/>
    <property type="match status" value="1"/>
</dbReference>
<keyword evidence="2" id="KW-1185">Reference proteome</keyword>
<gene>
    <name evidence="1" type="ORF">NSJP_3799</name>
</gene>
<dbReference type="InterPro" id="IPR016181">
    <property type="entry name" value="Acyl_CoA_acyltransferase"/>
</dbReference>
<dbReference type="STRING" id="1325564.NSJP_3799"/>
<sequence>MPPESTARCRRTTVTLPEYGSILSRQGARIVTGSHGTFWVQVENHTLGRMPTFCLDSPDPGEVRRVIKQGRAGVASYLMKTSAEHPPNAWLYICEDPGYSLEKLAPSMRRNVRRALKELRVAPLTAEDVIQHGLPAFSDTRRRVGLADGTEDAFRKRFSVRAQCRAHVFVGAWKDNLLAAFLSITEVDDWAEIEGCFSRDALLEFRPNDILMYTVLSQYLVHEGRRLVSYGASSIQPGTSAEGLHAFKTKVGFSAQPVHRAFELHPLLRPFTNRLTFWTVNRLLALRPMNRSLRKTAGLLATLTDKQ</sequence>
<dbReference type="AlphaFoldDB" id="A0A1W1IAD7"/>